<feature type="domain" description="Ribosomal RNA-processing protein 7 C-terminal" evidence="3">
    <location>
        <begin position="205"/>
        <end position="316"/>
    </location>
</feature>
<evidence type="ECO:0008006" key="7">
    <source>
        <dbReference type="Google" id="ProtNLM"/>
    </source>
</evidence>
<dbReference type="EMBL" id="ML994030">
    <property type="protein sequence ID" value="KAF2200269.1"/>
    <property type="molecule type" value="Genomic_DNA"/>
</dbReference>
<feature type="domain" description="Rrp7 RRM-like N-terminal" evidence="4">
    <location>
        <begin position="11"/>
        <end position="200"/>
    </location>
</feature>
<evidence type="ECO:0000259" key="4">
    <source>
        <dbReference type="Pfam" id="PF17799"/>
    </source>
</evidence>
<dbReference type="InterPro" id="IPR040446">
    <property type="entry name" value="RRP7"/>
</dbReference>
<dbReference type="GO" id="GO:0032545">
    <property type="term" value="C:CURI complex"/>
    <property type="evidence" value="ECO:0007669"/>
    <property type="project" value="TreeGrafter"/>
</dbReference>
<proteinExistence type="inferred from homology"/>
<keyword evidence="6" id="KW-1185">Reference proteome</keyword>
<dbReference type="CDD" id="cd12293">
    <property type="entry name" value="dRRM_Rrp7p"/>
    <property type="match status" value="1"/>
</dbReference>
<dbReference type="Pfam" id="PF17799">
    <property type="entry name" value="RRM_Rrp7"/>
    <property type="match status" value="1"/>
</dbReference>
<dbReference type="InterPro" id="IPR012677">
    <property type="entry name" value="Nucleotide-bd_a/b_plait_sf"/>
</dbReference>
<feature type="region of interest" description="Disordered" evidence="2">
    <location>
        <begin position="103"/>
        <end position="128"/>
    </location>
</feature>
<dbReference type="GO" id="GO:0006364">
    <property type="term" value="P:rRNA processing"/>
    <property type="evidence" value="ECO:0007669"/>
    <property type="project" value="TreeGrafter"/>
</dbReference>
<gene>
    <name evidence="5" type="ORF">GQ43DRAFT_481721</name>
</gene>
<evidence type="ECO:0000256" key="1">
    <source>
        <dbReference type="ARBA" id="ARBA00006110"/>
    </source>
</evidence>
<dbReference type="OrthoDB" id="5390at2759"/>
<comment type="similarity">
    <text evidence="1">Belongs to the RRP7 family.</text>
</comment>
<feature type="compositionally biased region" description="Basic and acidic residues" evidence="2">
    <location>
        <begin position="290"/>
        <end position="314"/>
    </location>
</feature>
<name>A0A9P4JNC2_9PLEO</name>
<dbReference type="PANTHER" id="PTHR13191">
    <property type="entry name" value="RIBOSOMAL RNA PROCESSING PROTEIN 7-RELATED"/>
    <property type="match status" value="1"/>
</dbReference>
<protein>
    <recommendedName>
        <fullName evidence="7">Ribosomal RNA-processing protein 7 C-terminal domain-containing protein</fullName>
    </recommendedName>
</protein>
<evidence type="ECO:0000256" key="2">
    <source>
        <dbReference type="SAM" id="MobiDB-lite"/>
    </source>
</evidence>
<accession>A0A9P4JNC2</accession>
<dbReference type="AlphaFoldDB" id="A0A9P4JNC2"/>
<reference evidence="5" key="1">
    <citation type="journal article" date="2020" name="Stud. Mycol.">
        <title>101 Dothideomycetes genomes: a test case for predicting lifestyles and emergence of pathogens.</title>
        <authorList>
            <person name="Haridas S."/>
            <person name="Albert R."/>
            <person name="Binder M."/>
            <person name="Bloem J."/>
            <person name="Labutti K."/>
            <person name="Salamov A."/>
            <person name="Andreopoulos B."/>
            <person name="Baker S."/>
            <person name="Barry K."/>
            <person name="Bills G."/>
            <person name="Bluhm B."/>
            <person name="Cannon C."/>
            <person name="Castanera R."/>
            <person name="Culley D."/>
            <person name="Daum C."/>
            <person name="Ezra D."/>
            <person name="Gonzalez J."/>
            <person name="Henrissat B."/>
            <person name="Kuo A."/>
            <person name="Liang C."/>
            <person name="Lipzen A."/>
            <person name="Lutzoni F."/>
            <person name="Magnuson J."/>
            <person name="Mondo S."/>
            <person name="Nolan M."/>
            <person name="Ohm R."/>
            <person name="Pangilinan J."/>
            <person name="Park H.-J."/>
            <person name="Ramirez L."/>
            <person name="Alfaro M."/>
            <person name="Sun H."/>
            <person name="Tritt A."/>
            <person name="Yoshinaga Y."/>
            <person name="Zwiers L.-H."/>
            <person name="Turgeon B."/>
            <person name="Goodwin S."/>
            <person name="Spatafora J."/>
            <person name="Crous P."/>
            <person name="Grigoriev I."/>
        </authorList>
    </citation>
    <scope>NUCLEOTIDE SEQUENCE</scope>
    <source>
        <strain evidence="5">ATCC 74209</strain>
    </source>
</reference>
<feature type="compositionally biased region" description="Basic and acidic residues" evidence="2">
    <location>
        <begin position="103"/>
        <end position="117"/>
    </location>
</feature>
<evidence type="ECO:0000313" key="5">
    <source>
        <dbReference type="EMBL" id="KAF2200269.1"/>
    </source>
</evidence>
<comment type="caution">
    <text evidence="5">The sequence shown here is derived from an EMBL/GenBank/DDBJ whole genome shotgun (WGS) entry which is preliminary data.</text>
</comment>
<dbReference type="Gene3D" id="3.30.70.330">
    <property type="match status" value="1"/>
</dbReference>
<dbReference type="InterPro" id="IPR024326">
    <property type="entry name" value="RRP7_C"/>
</dbReference>
<dbReference type="CDD" id="cd12950">
    <property type="entry name" value="RRP7_Rrp7p"/>
    <property type="match status" value="1"/>
</dbReference>
<dbReference type="PANTHER" id="PTHR13191:SF0">
    <property type="entry name" value="RIBOSOMAL RNA-PROCESSING PROTEIN 7 HOMOLOG A-RELATED"/>
    <property type="match status" value="1"/>
</dbReference>
<dbReference type="GO" id="GO:0034456">
    <property type="term" value="C:UTP-C complex"/>
    <property type="evidence" value="ECO:0007669"/>
    <property type="project" value="TreeGrafter"/>
</dbReference>
<evidence type="ECO:0000259" key="3">
    <source>
        <dbReference type="Pfam" id="PF12923"/>
    </source>
</evidence>
<dbReference type="Pfam" id="PF12923">
    <property type="entry name" value="RRP7"/>
    <property type="match status" value="1"/>
</dbReference>
<evidence type="ECO:0000313" key="6">
    <source>
        <dbReference type="Proteomes" id="UP000799536"/>
    </source>
</evidence>
<dbReference type="GO" id="GO:0000028">
    <property type="term" value="P:ribosomal small subunit assembly"/>
    <property type="evidence" value="ECO:0007669"/>
    <property type="project" value="TreeGrafter"/>
</dbReference>
<feature type="region of interest" description="Disordered" evidence="2">
    <location>
        <begin position="290"/>
        <end position="323"/>
    </location>
</feature>
<dbReference type="Proteomes" id="UP000799536">
    <property type="component" value="Unassembled WGS sequence"/>
</dbReference>
<sequence>MASSKSKTPQSISGFTVLPLTLPTLKSLPTSTPTTHYLYIRPHAPTHPTPTTDRSLFIANVPIDATESSIRTLFADQLGGSRVQTVEFDSSVPATPVVKRWKSETAPEKAKEVEENRGKKRKRESDEDVVAEGVLEDEKSMLPRTWDRELRRSGGTAVVVFVDQASCKGAMKEVEKKVKKGAEVRWVAEEGLGVQRYQTHQTLLFPALSLLHSSINAYLSSFNRTELARNRLRAKQRSVPDEDGFVTVVRGGRAGPARLEEAEMKKVELEERQKKKGAKEDFYRFQVREKRKEREGELRRQFEEDRRRVEEMRGRRGRLVPQS</sequence>
<dbReference type="InterPro" id="IPR040447">
    <property type="entry name" value="RRM_Rrp7"/>
</dbReference>
<dbReference type="Gene3D" id="6.10.250.1770">
    <property type="match status" value="1"/>
</dbReference>
<organism evidence="5 6">
    <name type="scientific">Delitschia confertaspora ATCC 74209</name>
    <dbReference type="NCBI Taxonomy" id="1513339"/>
    <lineage>
        <taxon>Eukaryota</taxon>
        <taxon>Fungi</taxon>
        <taxon>Dikarya</taxon>
        <taxon>Ascomycota</taxon>
        <taxon>Pezizomycotina</taxon>
        <taxon>Dothideomycetes</taxon>
        <taxon>Pleosporomycetidae</taxon>
        <taxon>Pleosporales</taxon>
        <taxon>Delitschiaceae</taxon>
        <taxon>Delitschia</taxon>
    </lineage>
</organism>